<evidence type="ECO:0000313" key="1">
    <source>
        <dbReference type="EMBL" id="KAJ7738930.1"/>
    </source>
</evidence>
<reference evidence="1" key="1">
    <citation type="submission" date="2023-03" db="EMBL/GenBank/DDBJ databases">
        <title>Massive genome expansion in bonnet fungi (Mycena s.s.) driven by repeated elements and novel gene families across ecological guilds.</title>
        <authorList>
            <consortium name="Lawrence Berkeley National Laboratory"/>
            <person name="Harder C.B."/>
            <person name="Miyauchi S."/>
            <person name="Viragh M."/>
            <person name="Kuo A."/>
            <person name="Thoen E."/>
            <person name="Andreopoulos B."/>
            <person name="Lu D."/>
            <person name="Skrede I."/>
            <person name="Drula E."/>
            <person name="Henrissat B."/>
            <person name="Morin E."/>
            <person name="Kohler A."/>
            <person name="Barry K."/>
            <person name="LaButti K."/>
            <person name="Morin E."/>
            <person name="Salamov A."/>
            <person name="Lipzen A."/>
            <person name="Mereny Z."/>
            <person name="Hegedus B."/>
            <person name="Baldrian P."/>
            <person name="Stursova M."/>
            <person name="Weitz H."/>
            <person name="Taylor A."/>
            <person name="Grigoriev I.V."/>
            <person name="Nagy L.G."/>
            <person name="Martin F."/>
            <person name="Kauserud H."/>
        </authorList>
    </citation>
    <scope>NUCLEOTIDE SEQUENCE</scope>
    <source>
        <strain evidence="1">CBHHK182m</strain>
    </source>
</reference>
<comment type="caution">
    <text evidence="1">The sequence shown here is derived from an EMBL/GenBank/DDBJ whole genome shotgun (WGS) entry which is preliminary data.</text>
</comment>
<gene>
    <name evidence="1" type="ORF">B0H16DRAFT_1569225</name>
</gene>
<name>A0AAD7MZ72_9AGAR</name>
<sequence length="309" mass="33975">MEADDQGVLLEVFGRIVKTGPSHLTGLLDIYILTPEILELLSDIYFPTLRNCIIPLSDSTGSFLRLHPNIIRLVVFNESLPSFDMPFFLTTPSVVLPNLVAFMGPHTVAPVLLGSQTVHVSVPYDPQSAHPYLPVISVLGNCVPSLVTLVNIVMQWDSVLPVAIAAHLPALSSVKIRRISSPDAEDNLPEFLWSLDDMIRALPNLILLHIVLDSPDTSGGHASEFEHVRRWGDISLTFRHALLPSGTIWTCPAHNIWCPGHADAADWLVKEVLCSTSLPPKSLKALEALLGKEQLAEYSAFHDLNRDRG</sequence>
<evidence type="ECO:0000313" key="2">
    <source>
        <dbReference type="Proteomes" id="UP001215598"/>
    </source>
</evidence>
<accession>A0AAD7MZ72</accession>
<dbReference type="AlphaFoldDB" id="A0AAD7MZ72"/>
<dbReference type="Proteomes" id="UP001215598">
    <property type="component" value="Unassembled WGS sequence"/>
</dbReference>
<keyword evidence="2" id="KW-1185">Reference proteome</keyword>
<protein>
    <submittedName>
        <fullName evidence="1">Uncharacterized protein</fullName>
    </submittedName>
</protein>
<organism evidence="1 2">
    <name type="scientific">Mycena metata</name>
    <dbReference type="NCBI Taxonomy" id="1033252"/>
    <lineage>
        <taxon>Eukaryota</taxon>
        <taxon>Fungi</taxon>
        <taxon>Dikarya</taxon>
        <taxon>Basidiomycota</taxon>
        <taxon>Agaricomycotina</taxon>
        <taxon>Agaricomycetes</taxon>
        <taxon>Agaricomycetidae</taxon>
        <taxon>Agaricales</taxon>
        <taxon>Marasmiineae</taxon>
        <taxon>Mycenaceae</taxon>
        <taxon>Mycena</taxon>
    </lineage>
</organism>
<proteinExistence type="predicted"/>
<dbReference type="EMBL" id="JARKIB010000109">
    <property type="protein sequence ID" value="KAJ7738930.1"/>
    <property type="molecule type" value="Genomic_DNA"/>
</dbReference>